<evidence type="ECO:0000256" key="5">
    <source>
        <dbReference type="SAM" id="MobiDB-lite"/>
    </source>
</evidence>
<keyword evidence="3 7" id="KW-0238">DNA-binding</keyword>
<accession>A0ABN3KGY7</accession>
<dbReference type="PANTHER" id="PTHR30146">
    <property type="entry name" value="LACI-RELATED TRANSCRIPTIONAL REPRESSOR"/>
    <property type="match status" value="1"/>
</dbReference>
<feature type="region of interest" description="Disordered" evidence="5">
    <location>
        <begin position="301"/>
        <end position="333"/>
    </location>
</feature>
<feature type="domain" description="HTH lacI-type" evidence="6">
    <location>
        <begin position="2"/>
        <end position="56"/>
    </location>
</feature>
<dbReference type="InterPro" id="IPR000843">
    <property type="entry name" value="HTH_LacI"/>
</dbReference>
<dbReference type="SUPFAM" id="SSF53822">
    <property type="entry name" value="Periplasmic binding protein-like I"/>
    <property type="match status" value="1"/>
</dbReference>
<comment type="caution">
    <text evidence="7">The sequence shown here is derived from an EMBL/GenBank/DDBJ whole genome shotgun (WGS) entry which is preliminary data.</text>
</comment>
<dbReference type="PANTHER" id="PTHR30146:SF148">
    <property type="entry name" value="HTH-TYPE TRANSCRIPTIONAL REPRESSOR PURR-RELATED"/>
    <property type="match status" value="1"/>
</dbReference>
<dbReference type="CDD" id="cd01392">
    <property type="entry name" value="HTH_LacI"/>
    <property type="match status" value="1"/>
</dbReference>
<dbReference type="InterPro" id="IPR010982">
    <property type="entry name" value="Lambda_DNA-bd_dom_sf"/>
</dbReference>
<evidence type="ECO:0000256" key="2">
    <source>
        <dbReference type="ARBA" id="ARBA00023015"/>
    </source>
</evidence>
<dbReference type="SUPFAM" id="SSF47413">
    <property type="entry name" value="lambda repressor-like DNA-binding domains"/>
    <property type="match status" value="1"/>
</dbReference>
<dbReference type="CDD" id="cd06267">
    <property type="entry name" value="PBP1_LacI_sugar_binding-like"/>
    <property type="match status" value="1"/>
</dbReference>
<organism evidence="7 8">
    <name type="scientific">Actinomadura vinacea</name>
    <dbReference type="NCBI Taxonomy" id="115336"/>
    <lineage>
        <taxon>Bacteria</taxon>
        <taxon>Bacillati</taxon>
        <taxon>Actinomycetota</taxon>
        <taxon>Actinomycetes</taxon>
        <taxon>Streptosporangiales</taxon>
        <taxon>Thermomonosporaceae</taxon>
        <taxon>Actinomadura</taxon>
    </lineage>
</organism>
<evidence type="ECO:0000256" key="1">
    <source>
        <dbReference type="ARBA" id="ARBA00022491"/>
    </source>
</evidence>
<dbReference type="InterPro" id="IPR028082">
    <property type="entry name" value="Peripla_BP_I"/>
</dbReference>
<dbReference type="Pfam" id="PF00356">
    <property type="entry name" value="LacI"/>
    <property type="match status" value="1"/>
</dbReference>
<dbReference type="SMART" id="SM00354">
    <property type="entry name" value="HTH_LACI"/>
    <property type="match status" value="1"/>
</dbReference>
<dbReference type="Gene3D" id="3.40.50.2300">
    <property type="match status" value="2"/>
</dbReference>
<evidence type="ECO:0000313" key="8">
    <source>
        <dbReference type="Proteomes" id="UP001501231"/>
    </source>
</evidence>
<feature type="compositionally biased region" description="Pro residues" evidence="5">
    <location>
        <begin position="309"/>
        <end position="318"/>
    </location>
</feature>
<dbReference type="RefSeq" id="WP_344598699.1">
    <property type="nucleotide sequence ID" value="NZ_BAAARW010000050.1"/>
</dbReference>
<dbReference type="Pfam" id="PF13377">
    <property type="entry name" value="Peripla_BP_3"/>
    <property type="match status" value="1"/>
</dbReference>
<evidence type="ECO:0000256" key="4">
    <source>
        <dbReference type="ARBA" id="ARBA00023163"/>
    </source>
</evidence>
<dbReference type="InterPro" id="IPR046335">
    <property type="entry name" value="LacI/GalR-like_sensor"/>
</dbReference>
<evidence type="ECO:0000256" key="3">
    <source>
        <dbReference type="ARBA" id="ARBA00023125"/>
    </source>
</evidence>
<evidence type="ECO:0000259" key="6">
    <source>
        <dbReference type="PROSITE" id="PS50932"/>
    </source>
</evidence>
<dbReference type="PROSITE" id="PS50932">
    <property type="entry name" value="HTH_LACI_2"/>
    <property type="match status" value="1"/>
</dbReference>
<evidence type="ECO:0000313" key="7">
    <source>
        <dbReference type="EMBL" id="GAA2459726.1"/>
    </source>
</evidence>
<name>A0ABN3KGY7_9ACTN</name>
<dbReference type="GO" id="GO:0003677">
    <property type="term" value="F:DNA binding"/>
    <property type="evidence" value="ECO:0007669"/>
    <property type="project" value="UniProtKB-KW"/>
</dbReference>
<keyword evidence="8" id="KW-1185">Reference proteome</keyword>
<gene>
    <name evidence="7" type="ORF">GCM10010191_95010</name>
</gene>
<keyword evidence="1" id="KW-0678">Repressor</keyword>
<dbReference type="EMBL" id="BAAARW010000050">
    <property type="protein sequence ID" value="GAA2459726.1"/>
    <property type="molecule type" value="Genomic_DNA"/>
</dbReference>
<dbReference type="Proteomes" id="UP001501231">
    <property type="component" value="Unassembled WGS sequence"/>
</dbReference>
<dbReference type="Gene3D" id="1.10.260.40">
    <property type="entry name" value="lambda repressor-like DNA-binding domains"/>
    <property type="match status" value="1"/>
</dbReference>
<keyword evidence="2" id="KW-0805">Transcription regulation</keyword>
<protein>
    <submittedName>
        <fullName evidence="7">LacI family DNA-binding transcriptional regulator</fullName>
    </submittedName>
</protein>
<proteinExistence type="predicted"/>
<reference evidence="7 8" key="1">
    <citation type="journal article" date="2019" name="Int. J. Syst. Evol. Microbiol.">
        <title>The Global Catalogue of Microorganisms (GCM) 10K type strain sequencing project: providing services to taxonomists for standard genome sequencing and annotation.</title>
        <authorList>
            <consortium name="The Broad Institute Genomics Platform"/>
            <consortium name="The Broad Institute Genome Sequencing Center for Infectious Disease"/>
            <person name="Wu L."/>
            <person name="Ma J."/>
        </authorList>
    </citation>
    <scope>NUCLEOTIDE SEQUENCE [LARGE SCALE GENOMIC DNA]</scope>
    <source>
        <strain evidence="7 8">JCM 3325</strain>
    </source>
</reference>
<keyword evidence="4" id="KW-0804">Transcription</keyword>
<sequence>MSSIRAVASAAGVSASTVSRALNNPELVNAETRRRVLECADRLGYRPNRAARSLVLGRTTNVGLIVPDIANPVFALFIKGVEAYFRDTEYAVFLADTDEDAATEVRLAEAMVERADGLILCAPRMSGMRVRSIAAKTTLVLANRLSRTVPSIAMDFGPGIDQAIGHVHALGHRRCAFLAGPRDSWSNRQRRRFLAAGCAERGIELVELGPYEPRFGGGYRAADEALAADVTAVFAYNDLVALGVLARLRDRDVPVPGRMSIVGFDDVPTASMVAPPLTTVAVPIPAVARAASAMLLAKLREARPQGAAEPPPPRPPAPELATRLLIRSTTGPT</sequence>